<dbReference type="Gene3D" id="3.40.50.1910">
    <property type="match status" value="1"/>
</dbReference>
<dbReference type="InterPro" id="IPR027482">
    <property type="entry name" value="Sec1-like_dom2"/>
</dbReference>
<dbReference type="InterPro" id="IPR043127">
    <property type="entry name" value="Sec-1-like_dom3a"/>
</dbReference>
<dbReference type="GO" id="GO:0000139">
    <property type="term" value="C:Golgi membrane"/>
    <property type="evidence" value="ECO:0007669"/>
    <property type="project" value="EnsemblFungi"/>
</dbReference>
<dbReference type="SUPFAM" id="SSF56815">
    <property type="entry name" value="Sec1/munc18-like (SM) proteins"/>
    <property type="match status" value="1"/>
</dbReference>
<dbReference type="InterPro" id="IPR043154">
    <property type="entry name" value="Sec-1-like_dom1"/>
</dbReference>
<dbReference type="GO" id="GO:0031201">
    <property type="term" value="C:SNARE complex"/>
    <property type="evidence" value="ECO:0007669"/>
    <property type="project" value="EnsemblFungi"/>
</dbReference>
<comment type="caution">
    <text evidence="2">The sequence shown here is derived from an EMBL/GenBank/DDBJ whole genome shotgun (WGS) entry which is preliminary data.</text>
</comment>
<dbReference type="GO" id="GO:0006895">
    <property type="term" value="P:Golgi to endosome transport"/>
    <property type="evidence" value="ECO:0007669"/>
    <property type="project" value="EnsemblFungi"/>
</dbReference>
<dbReference type="OMA" id="VHQLNNA"/>
<dbReference type="GO" id="GO:0048210">
    <property type="term" value="P:Golgi vesicle fusion to target membrane"/>
    <property type="evidence" value="ECO:0007669"/>
    <property type="project" value="EnsemblFungi"/>
</dbReference>
<dbReference type="GO" id="GO:0005829">
    <property type="term" value="C:cytosol"/>
    <property type="evidence" value="ECO:0007669"/>
    <property type="project" value="EnsemblFungi"/>
</dbReference>
<comment type="similarity">
    <text evidence="1">Belongs to the STXBP/unc-18/SEC1 family.</text>
</comment>
<dbReference type="InterPro" id="IPR036045">
    <property type="entry name" value="Sec1-like_sf"/>
</dbReference>
<sequence length="582" mass="67385">MDLFTVADFYINRLVNSQARAGSTSLVEQNRIKALILDKDTTSTISMCATQSELLNHEIYLVDTIENDNRDVMRHLRCLVYVKPTEETIQALIRELENPRYGDYHIFFNNTVTKSQLERLAEADSMECVSKVEEIFQDYFILNEDLFSFDLPPENLFTNSLLWDEVGLTDCTKSLTSLLLSLKLKPEIRFDAPSRLCGKLAKEISYEINQNERSLFDFPPMDSPPVLVLLDRKTDPLTPLLQPWTYQSMINEYIGVKRNMVDLSKVPDIDKDLQKVTLSPRQDSFFKDTMYLNFGELGDKIKQYVDNYKDKTNTNSQINSIEDIKNFIEKYPEFRKLSGSVAKHMAIVGELDRQLQMRDVWEVSEVEQNLSVHKDDPEDFRDLVKILESPKIDKYYKLKLACIYALRQGNNNSQLNEIVQILQKQPLFPVDDINLFHKFRRIFGQNQAVDEGQGRYWERDDLLSELTKRFNSKVRNADSGNVFMQHIPKISKLLTDFSKNKVPKEQFKTLEETETSRNANASPPSQDLIVFVVGGVTFEEARFVHEFNETMRGKMRVILGGTSVISTHEYMESIRQTNNSGI</sequence>
<gene>
    <name evidence="2" type="ORF">ZYGR_0Z01420</name>
</gene>
<dbReference type="Gene3D" id="3.90.830.10">
    <property type="entry name" value="Syntaxin Binding Protein 1, Chain A, domain 2"/>
    <property type="match status" value="1"/>
</dbReference>
<dbReference type="GO" id="GO:0000149">
    <property type="term" value="F:SNARE binding"/>
    <property type="evidence" value="ECO:0007669"/>
    <property type="project" value="EnsemblFungi"/>
</dbReference>
<evidence type="ECO:0000313" key="3">
    <source>
        <dbReference type="Proteomes" id="UP000187013"/>
    </source>
</evidence>
<evidence type="ECO:0000313" key="2">
    <source>
        <dbReference type="EMBL" id="GAV50719.1"/>
    </source>
</evidence>
<dbReference type="OrthoDB" id="10266265at2759"/>
<dbReference type="EMBL" id="BDGX01000026">
    <property type="protein sequence ID" value="GAV50719.1"/>
    <property type="molecule type" value="Genomic_DNA"/>
</dbReference>
<name>A0A1Q3A4V6_ZYGRO</name>
<proteinExistence type="inferred from homology"/>
<dbReference type="Proteomes" id="UP000187013">
    <property type="component" value="Unassembled WGS sequence"/>
</dbReference>
<evidence type="ECO:0000256" key="1">
    <source>
        <dbReference type="ARBA" id="ARBA00009884"/>
    </source>
</evidence>
<dbReference type="GO" id="GO:0032258">
    <property type="term" value="P:cytoplasm to vacuole targeting by the Cvt pathway"/>
    <property type="evidence" value="ECO:0007669"/>
    <property type="project" value="EnsemblFungi"/>
</dbReference>
<dbReference type="GO" id="GO:0000011">
    <property type="term" value="P:vacuole inheritance"/>
    <property type="evidence" value="ECO:0007669"/>
    <property type="project" value="EnsemblFungi"/>
</dbReference>
<dbReference type="PANTHER" id="PTHR11679">
    <property type="entry name" value="VESICLE PROTEIN SORTING-ASSOCIATED"/>
    <property type="match status" value="1"/>
</dbReference>
<dbReference type="GO" id="GO:0051082">
    <property type="term" value="F:unfolded protein binding"/>
    <property type="evidence" value="ECO:0007669"/>
    <property type="project" value="EnsemblFungi"/>
</dbReference>
<reference evidence="2 3" key="1">
    <citation type="submission" date="2016-08" db="EMBL/GenBank/DDBJ databases">
        <title>Draft genome sequence of allopolyploid Zygosaccharomyces rouxii.</title>
        <authorList>
            <person name="Watanabe J."/>
            <person name="Uehara K."/>
            <person name="Mogi Y."/>
            <person name="Tsukioka Y."/>
        </authorList>
    </citation>
    <scope>NUCLEOTIDE SEQUENCE [LARGE SCALE GENOMIC DNA]</scope>
    <source>
        <strain evidence="2 3">NBRC 110957</strain>
    </source>
</reference>
<dbReference type="PIRSF" id="PIRSF005715">
    <property type="entry name" value="VPS45_Sec1"/>
    <property type="match status" value="1"/>
</dbReference>
<dbReference type="Pfam" id="PF00995">
    <property type="entry name" value="Sec1"/>
    <property type="match status" value="1"/>
</dbReference>
<dbReference type="InterPro" id="IPR001619">
    <property type="entry name" value="Sec1-like"/>
</dbReference>
<protein>
    <recommendedName>
        <fullName evidence="4">Vacuolar protein sorting-associated protein 45</fullName>
    </recommendedName>
</protein>
<accession>A0A1Q3A4V6</accession>
<organism evidence="2 3">
    <name type="scientific">Zygosaccharomyces rouxii</name>
    <dbReference type="NCBI Taxonomy" id="4956"/>
    <lineage>
        <taxon>Eukaryota</taxon>
        <taxon>Fungi</taxon>
        <taxon>Dikarya</taxon>
        <taxon>Ascomycota</taxon>
        <taxon>Saccharomycotina</taxon>
        <taxon>Saccharomycetes</taxon>
        <taxon>Saccharomycetales</taxon>
        <taxon>Saccharomycetaceae</taxon>
        <taxon>Zygosaccharomyces</taxon>
    </lineage>
</organism>
<dbReference type="GO" id="GO:0035543">
    <property type="term" value="P:positive regulation of SNARE complex assembly"/>
    <property type="evidence" value="ECO:0007669"/>
    <property type="project" value="EnsemblFungi"/>
</dbReference>
<dbReference type="Gene3D" id="3.40.50.2060">
    <property type="match status" value="1"/>
</dbReference>
<evidence type="ECO:0008006" key="4">
    <source>
        <dbReference type="Google" id="ProtNLM"/>
    </source>
</evidence>
<dbReference type="GO" id="GO:0007035">
    <property type="term" value="P:vacuolar acidification"/>
    <property type="evidence" value="ECO:0007669"/>
    <property type="project" value="EnsemblFungi"/>
</dbReference>
<dbReference type="eggNOG" id="KOG1299">
    <property type="taxonomic scope" value="Eukaryota"/>
</dbReference>
<dbReference type="AlphaFoldDB" id="A0A1Q3A4V6"/>
<dbReference type="GO" id="GO:0006896">
    <property type="term" value="P:Golgi to vacuole transport"/>
    <property type="evidence" value="ECO:0007669"/>
    <property type="project" value="EnsemblFungi"/>
</dbReference>
<dbReference type="Gene3D" id="1.25.40.60">
    <property type="match status" value="1"/>
</dbReference>